<evidence type="ECO:0000313" key="13">
    <source>
        <dbReference type="Proteomes" id="UP001360953"/>
    </source>
</evidence>
<proteinExistence type="inferred from homology"/>
<comment type="function">
    <text evidence="1">Cytochrome c oxidase subunit which plays a role in assembly of respiratory supercomplexes.</text>
</comment>
<dbReference type="PROSITE" id="PS51503">
    <property type="entry name" value="HIG1"/>
    <property type="match status" value="1"/>
</dbReference>
<feature type="region of interest" description="Disordered" evidence="9">
    <location>
        <begin position="132"/>
        <end position="176"/>
    </location>
</feature>
<organism evidence="12 13">
    <name type="scientific">Phyllosticta citribraziliensis</name>
    <dbReference type="NCBI Taxonomy" id="989973"/>
    <lineage>
        <taxon>Eukaryota</taxon>
        <taxon>Fungi</taxon>
        <taxon>Dikarya</taxon>
        <taxon>Ascomycota</taxon>
        <taxon>Pezizomycotina</taxon>
        <taxon>Dothideomycetes</taxon>
        <taxon>Dothideomycetes incertae sedis</taxon>
        <taxon>Botryosphaeriales</taxon>
        <taxon>Phyllostictaceae</taxon>
        <taxon>Phyllosticta</taxon>
    </lineage>
</organism>
<dbReference type="PANTHER" id="PTHR12297">
    <property type="entry name" value="HYPOXIA-INDUCBILE GENE 1 HIG1 -RELATED"/>
    <property type="match status" value="1"/>
</dbReference>
<keyword evidence="8 10" id="KW-0472">Membrane</keyword>
<sequence>MSSGAPLPSSFDGNEDFFSESRWQKLSRRLKEDPLIPLGMALTTWALISATRSMRSGDHARTNIMFRRRIYAQGFTIAAMAVGGLYWKEDRDKRKEFDKLQTEKQRTAKRDAWLRELEARDEEEKMLKAKRERRRAMLKEKKEAADASDLTPAIDSGSESQQAEVVEKKSVVESTEQRGVVAAAKELLWRRN</sequence>
<evidence type="ECO:0000256" key="1">
    <source>
        <dbReference type="ARBA" id="ARBA00002584"/>
    </source>
</evidence>
<comment type="subcellular location">
    <subcellularLocation>
        <location evidence="2">Mitochondrion membrane</location>
    </subcellularLocation>
</comment>
<accession>A0ABR1M985</accession>
<dbReference type="InterPro" id="IPR007667">
    <property type="entry name" value="Hypoxia_induced_domain"/>
</dbReference>
<protein>
    <submittedName>
        <fullName evidence="12">Hypoxia induced protein conserved region-domain-containing protein</fullName>
    </submittedName>
</protein>
<evidence type="ECO:0000256" key="10">
    <source>
        <dbReference type="SAM" id="Phobius"/>
    </source>
</evidence>
<comment type="subunit">
    <text evidence="4">Associates with the respiratory chain complex III/complex IV supercomplex.</text>
</comment>
<feature type="compositionally biased region" description="Basic and acidic residues" evidence="9">
    <location>
        <begin position="132"/>
        <end position="145"/>
    </location>
</feature>
<evidence type="ECO:0000259" key="11">
    <source>
        <dbReference type="PROSITE" id="PS51503"/>
    </source>
</evidence>
<dbReference type="Proteomes" id="UP001360953">
    <property type="component" value="Unassembled WGS sequence"/>
</dbReference>
<keyword evidence="5 10" id="KW-0812">Transmembrane</keyword>
<dbReference type="Gene3D" id="6.10.140.1320">
    <property type="match status" value="1"/>
</dbReference>
<dbReference type="InterPro" id="IPR050355">
    <property type="entry name" value="RCF1"/>
</dbReference>
<evidence type="ECO:0000256" key="4">
    <source>
        <dbReference type="ARBA" id="ARBA00011565"/>
    </source>
</evidence>
<name>A0ABR1M985_9PEZI</name>
<evidence type="ECO:0000256" key="5">
    <source>
        <dbReference type="ARBA" id="ARBA00022692"/>
    </source>
</evidence>
<evidence type="ECO:0000256" key="6">
    <source>
        <dbReference type="ARBA" id="ARBA00022989"/>
    </source>
</evidence>
<evidence type="ECO:0000256" key="8">
    <source>
        <dbReference type="ARBA" id="ARBA00023136"/>
    </source>
</evidence>
<dbReference type="EMBL" id="JBBPEH010000001">
    <property type="protein sequence ID" value="KAK7544435.1"/>
    <property type="molecule type" value="Genomic_DNA"/>
</dbReference>
<dbReference type="RefSeq" id="XP_066659670.1">
    <property type="nucleotide sequence ID" value="XM_066796823.1"/>
</dbReference>
<dbReference type="PANTHER" id="PTHR12297:SF3">
    <property type="entry name" value="HIG1 DOMAIN FAMILY MEMBER 1A"/>
    <property type="match status" value="1"/>
</dbReference>
<evidence type="ECO:0000256" key="2">
    <source>
        <dbReference type="ARBA" id="ARBA00004325"/>
    </source>
</evidence>
<evidence type="ECO:0000313" key="12">
    <source>
        <dbReference type="EMBL" id="KAK7544435.1"/>
    </source>
</evidence>
<evidence type="ECO:0000256" key="7">
    <source>
        <dbReference type="ARBA" id="ARBA00023128"/>
    </source>
</evidence>
<keyword evidence="6 10" id="KW-1133">Transmembrane helix</keyword>
<gene>
    <name evidence="12" type="ORF">J3D65DRAFT_546563</name>
</gene>
<keyword evidence="13" id="KW-1185">Reference proteome</keyword>
<keyword evidence="7" id="KW-0496">Mitochondrion</keyword>
<feature type="transmembrane region" description="Helical" evidence="10">
    <location>
        <begin position="70"/>
        <end position="87"/>
    </location>
</feature>
<dbReference type="GeneID" id="92029729"/>
<evidence type="ECO:0000256" key="3">
    <source>
        <dbReference type="ARBA" id="ARBA00009366"/>
    </source>
</evidence>
<comment type="similarity">
    <text evidence="3">Belongs to the RCF1 family.</text>
</comment>
<reference evidence="12 13" key="1">
    <citation type="submission" date="2024-04" db="EMBL/GenBank/DDBJ databases">
        <title>Phyllosticta paracitricarpa is synonymous to the EU quarantine fungus P. citricarpa based on phylogenomic analyses.</title>
        <authorList>
            <consortium name="Lawrence Berkeley National Laboratory"/>
            <person name="Van ingen-buijs V.A."/>
            <person name="Van westerhoven A.C."/>
            <person name="Haridas S."/>
            <person name="Skiadas P."/>
            <person name="Martin F."/>
            <person name="Groenewald J.Z."/>
            <person name="Crous P.W."/>
            <person name="Seidl M.F."/>
        </authorList>
    </citation>
    <scope>NUCLEOTIDE SEQUENCE [LARGE SCALE GENOMIC DNA]</scope>
    <source>
        <strain evidence="12 13">CPC 17464</strain>
    </source>
</reference>
<evidence type="ECO:0000256" key="9">
    <source>
        <dbReference type="SAM" id="MobiDB-lite"/>
    </source>
</evidence>
<feature type="domain" description="HIG1" evidence="11">
    <location>
        <begin position="7"/>
        <end position="98"/>
    </location>
</feature>
<dbReference type="Pfam" id="PF04588">
    <property type="entry name" value="HIG_1_N"/>
    <property type="match status" value="1"/>
</dbReference>
<comment type="caution">
    <text evidence="12">The sequence shown here is derived from an EMBL/GenBank/DDBJ whole genome shotgun (WGS) entry which is preliminary data.</text>
</comment>